<gene>
    <name evidence="6" type="ORF">SAMN02745975_02983</name>
</gene>
<dbReference type="GO" id="GO:0005524">
    <property type="term" value="F:ATP binding"/>
    <property type="evidence" value="ECO:0007669"/>
    <property type="project" value="UniProtKB-KW"/>
</dbReference>
<dbReference type="Gene3D" id="3.40.50.300">
    <property type="entry name" value="P-loop containing nucleotide triphosphate hydrolases"/>
    <property type="match status" value="1"/>
</dbReference>
<dbReference type="GO" id="GO:0098796">
    <property type="term" value="C:membrane protein complex"/>
    <property type="evidence" value="ECO:0007669"/>
    <property type="project" value="UniProtKB-ARBA"/>
</dbReference>
<dbReference type="PROSITE" id="PS50893">
    <property type="entry name" value="ABC_TRANSPORTER_2"/>
    <property type="match status" value="1"/>
</dbReference>
<organism evidence="6 7">
    <name type="scientific">Geosporobacter subterraneus DSM 17957</name>
    <dbReference type="NCBI Taxonomy" id="1121919"/>
    <lineage>
        <taxon>Bacteria</taxon>
        <taxon>Bacillati</taxon>
        <taxon>Bacillota</taxon>
        <taxon>Clostridia</taxon>
        <taxon>Peptostreptococcales</taxon>
        <taxon>Thermotaleaceae</taxon>
        <taxon>Geosporobacter</taxon>
    </lineage>
</organism>
<dbReference type="PANTHER" id="PTHR42798:SF6">
    <property type="entry name" value="CELL DIVISION ATP-BINDING PROTEIN FTSE"/>
    <property type="match status" value="1"/>
</dbReference>
<reference evidence="7" key="1">
    <citation type="submission" date="2016-11" db="EMBL/GenBank/DDBJ databases">
        <authorList>
            <person name="Varghese N."/>
            <person name="Submissions S."/>
        </authorList>
    </citation>
    <scope>NUCLEOTIDE SEQUENCE [LARGE SCALE GENOMIC DNA]</scope>
    <source>
        <strain evidence="7">DSM 17957</strain>
    </source>
</reference>
<dbReference type="InterPro" id="IPR003593">
    <property type="entry name" value="AAA+_ATPase"/>
</dbReference>
<dbReference type="SMART" id="SM00382">
    <property type="entry name" value="AAA"/>
    <property type="match status" value="1"/>
</dbReference>
<evidence type="ECO:0000256" key="2">
    <source>
        <dbReference type="ARBA" id="ARBA00022448"/>
    </source>
</evidence>
<dbReference type="InterPro" id="IPR027417">
    <property type="entry name" value="P-loop_NTPase"/>
</dbReference>
<evidence type="ECO:0000256" key="3">
    <source>
        <dbReference type="ARBA" id="ARBA00022741"/>
    </source>
</evidence>
<dbReference type="InterPro" id="IPR017871">
    <property type="entry name" value="ABC_transporter-like_CS"/>
</dbReference>
<dbReference type="STRING" id="1121919.SAMN02745975_02983"/>
<dbReference type="InterPro" id="IPR003439">
    <property type="entry name" value="ABC_transporter-like_ATP-bd"/>
</dbReference>
<keyword evidence="3" id="KW-0547">Nucleotide-binding</keyword>
<dbReference type="GO" id="GO:0022857">
    <property type="term" value="F:transmembrane transporter activity"/>
    <property type="evidence" value="ECO:0007669"/>
    <property type="project" value="UniProtKB-ARBA"/>
</dbReference>
<evidence type="ECO:0000259" key="5">
    <source>
        <dbReference type="PROSITE" id="PS50893"/>
    </source>
</evidence>
<name>A0A1M6MHS3_9FIRM</name>
<dbReference type="SUPFAM" id="SSF52540">
    <property type="entry name" value="P-loop containing nucleoside triphosphate hydrolases"/>
    <property type="match status" value="1"/>
</dbReference>
<protein>
    <submittedName>
        <fullName evidence="6">Putative ABC transport system ATP-binding protein</fullName>
    </submittedName>
</protein>
<evidence type="ECO:0000256" key="4">
    <source>
        <dbReference type="ARBA" id="ARBA00022840"/>
    </source>
</evidence>
<keyword evidence="2" id="KW-0813">Transport</keyword>
<comment type="similarity">
    <text evidence="1">Belongs to the ABC transporter superfamily.</text>
</comment>
<dbReference type="InterPro" id="IPR017911">
    <property type="entry name" value="MacB-like_ATP-bd"/>
</dbReference>
<dbReference type="PANTHER" id="PTHR42798">
    <property type="entry name" value="LIPOPROTEIN-RELEASING SYSTEM ATP-BINDING PROTEIN LOLD"/>
    <property type="match status" value="1"/>
</dbReference>
<feature type="domain" description="ABC transporter" evidence="5">
    <location>
        <begin position="11"/>
        <end position="231"/>
    </location>
</feature>
<dbReference type="CDD" id="cd03255">
    <property type="entry name" value="ABC_MJ0796_LolCDE_FtsE"/>
    <property type="match status" value="1"/>
</dbReference>
<dbReference type="AlphaFoldDB" id="A0A1M6MHS3"/>
<dbReference type="GO" id="GO:0016887">
    <property type="term" value="F:ATP hydrolysis activity"/>
    <property type="evidence" value="ECO:0007669"/>
    <property type="project" value="InterPro"/>
</dbReference>
<proteinExistence type="inferred from homology"/>
<dbReference type="FunFam" id="3.40.50.300:FF:000032">
    <property type="entry name" value="Export ABC transporter ATP-binding protein"/>
    <property type="match status" value="1"/>
</dbReference>
<dbReference type="Proteomes" id="UP000184536">
    <property type="component" value="Unassembled WGS sequence"/>
</dbReference>
<dbReference type="PROSITE" id="PS00211">
    <property type="entry name" value="ABC_TRANSPORTER_1"/>
    <property type="match status" value="1"/>
</dbReference>
<evidence type="ECO:0000313" key="6">
    <source>
        <dbReference type="EMBL" id="SHJ82843.1"/>
    </source>
</evidence>
<evidence type="ECO:0000313" key="7">
    <source>
        <dbReference type="Proteomes" id="UP000184536"/>
    </source>
</evidence>
<keyword evidence="7" id="KW-1185">Reference proteome</keyword>
<dbReference type="EMBL" id="FQZV01000044">
    <property type="protein sequence ID" value="SHJ82843.1"/>
    <property type="molecule type" value="Genomic_DNA"/>
</dbReference>
<evidence type="ECO:0000256" key="1">
    <source>
        <dbReference type="ARBA" id="ARBA00005417"/>
    </source>
</evidence>
<keyword evidence="4 6" id="KW-0067">ATP-binding</keyword>
<dbReference type="Pfam" id="PF00005">
    <property type="entry name" value="ABC_tran"/>
    <property type="match status" value="1"/>
</dbReference>
<dbReference type="OrthoDB" id="9802264at2"/>
<dbReference type="RefSeq" id="WP_110942028.1">
    <property type="nucleotide sequence ID" value="NZ_FQZV01000044.1"/>
</dbReference>
<accession>A0A1M6MHS3</accession>
<sequence length="231" mass="25836">MNRGGTLEKIIETIGLYKTYQLGNLDVEVLKDINLTIPKGEFVSIMGPSGSGKSTLLYLIGGLDQPTSGSIKIKGKELSVMKDQEQSIMRRREVGFVFQFYNLIPNLSVEENTLLPVLLDGKRIKEYQRRLDEILGIVGLSDRRRHTPRELSGGQQQRVAIARALINEPDIILADEPIGNLDSKTGMEVMELLQTINHEKGKTIVQVTHSREAAAYGQRTIHVRDGKVEEQ</sequence>